<name>A0A6I0FEH7_9FIRM</name>
<dbReference type="InterPro" id="IPR030391">
    <property type="entry name" value="MeTrfase_TrmA_CS"/>
</dbReference>
<dbReference type="InterPro" id="IPR010280">
    <property type="entry name" value="U5_MeTrfase_fam"/>
</dbReference>
<sequence>MIEKNKLYQLEIIDIGHSGEGIGRVDGFTIFVDGGIPGDLVEIKTVIVKKSYAVGRLLKVLSPSSNRTNPICSIADECGGCQIMHMDYQAQLDIKRNRVEETLKRIGKVDIHVNATLGMENPYQYRNKAQFPVGIINGKAIMGFYKKGSHQIVDTEACHIQHPINETVVKAIKEFINKYNISVYDEKTRKGLIRHVVTKVGYQTGEVMVVIITNGRELPHKESLVKLLKENVKGLRAVVQNINDKNTNVIFGKETITLFGKDTIEDYIGELKFKISAKSFFQVNPIQTKVLYEKALEYADLKGVETVFDIYCGIGTISLFLAQRAKKVIGVEVLEAAIENAIANAEINNISNAEFYTGEAEEIVPKLYAEDIKADVVVVDPPRKGCEKAVLDTIVNMEPKRVVYVSCNPATLARDIAYLHERGYIAVEVQPVDMFPHTGHVETVVKLQRQNP</sequence>
<dbReference type="Proteomes" id="UP000432715">
    <property type="component" value="Unassembled WGS sequence"/>
</dbReference>
<dbReference type="RefSeq" id="WP_151860371.1">
    <property type="nucleotide sequence ID" value="NZ_WBZC01000012.1"/>
</dbReference>
<feature type="domain" description="TRAM" evidence="6">
    <location>
        <begin position="1"/>
        <end position="59"/>
    </location>
</feature>
<keyword evidence="8" id="KW-1185">Reference proteome</keyword>
<feature type="active site" description="Nucleophile" evidence="4">
    <location>
        <position position="407"/>
    </location>
</feature>
<dbReference type="FunFam" id="2.40.50.1070:FF:000003">
    <property type="entry name" value="23S rRNA (Uracil-5-)-methyltransferase RumA"/>
    <property type="match status" value="1"/>
</dbReference>
<dbReference type="NCBIfam" id="TIGR00479">
    <property type="entry name" value="rumA"/>
    <property type="match status" value="1"/>
</dbReference>
<dbReference type="FunFam" id="2.40.50.140:FF:000097">
    <property type="entry name" value="23S rRNA (uracil(1939)-C(5))-methyltransferase RlmD"/>
    <property type="match status" value="1"/>
</dbReference>
<organism evidence="7 8">
    <name type="scientific">Alkaliphilus pronyensis</name>
    <dbReference type="NCBI Taxonomy" id="1482732"/>
    <lineage>
        <taxon>Bacteria</taxon>
        <taxon>Bacillati</taxon>
        <taxon>Bacillota</taxon>
        <taxon>Clostridia</taxon>
        <taxon>Peptostreptococcales</taxon>
        <taxon>Natronincolaceae</taxon>
        <taxon>Alkaliphilus</taxon>
    </lineage>
</organism>
<dbReference type="EC" id="2.1.1.190" evidence="7"/>
<dbReference type="AlphaFoldDB" id="A0A6I0FEH7"/>
<comment type="similarity">
    <text evidence="4">Belongs to the class I-like SAM-binding methyltransferase superfamily. RNA M5U methyltransferase family.</text>
</comment>
<dbReference type="Gene3D" id="2.40.50.140">
    <property type="entry name" value="Nucleic acid-binding proteins"/>
    <property type="match status" value="1"/>
</dbReference>
<dbReference type="InterPro" id="IPR030390">
    <property type="entry name" value="MeTrfase_TrmA_AS"/>
</dbReference>
<dbReference type="EMBL" id="WBZC01000012">
    <property type="protein sequence ID" value="KAB3536315.1"/>
    <property type="molecule type" value="Genomic_DNA"/>
</dbReference>
<feature type="active site" evidence="5">
    <location>
        <position position="407"/>
    </location>
</feature>
<dbReference type="PROSITE" id="PS51687">
    <property type="entry name" value="SAM_MT_RNA_M5U"/>
    <property type="match status" value="1"/>
</dbReference>
<dbReference type="Gene3D" id="3.40.50.150">
    <property type="entry name" value="Vaccinia Virus protein VP39"/>
    <property type="match status" value="1"/>
</dbReference>
<dbReference type="SUPFAM" id="SSF50249">
    <property type="entry name" value="Nucleic acid-binding proteins"/>
    <property type="match status" value="1"/>
</dbReference>
<comment type="caution">
    <text evidence="7">The sequence shown here is derived from an EMBL/GenBank/DDBJ whole genome shotgun (WGS) entry which is preliminary data.</text>
</comment>
<dbReference type="SUPFAM" id="SSF53335">
    <property type="entry name" value="S-adenosyl-L-methionine-dependent methyltransferases"/>
    <property type="match status" value="1"/>
</dbReference>
<dbReference type="Pfam" id="PF01938">
    <property type="entry name" value="TRAM"/>
    <property type="match status" value="1"/>
</dbReference>
<keyword evidence="3 4" id="KW-0949">S-adenosyl-L-methionine</keyword>
<dbReference type="Pfam" id="PF05958">
    <property type="entry name" value="tRNA_U5-meth_tr"/>
    <property type="match status" value="1"/>
</dbReference>
<gene>
    <name evidence="7" type="primary">rlmD</name>
    <name evidence="7" type="ORF">F8154_04365</name>
</gene>
<evidence type="ECO:0000256" key="1">
    <source>
        <dbReference type="ARBA" id="ARBA00022603"/>
    </source>
</evidence>
<feature type="binding site" evidence="4">
    <location>
        <position position="282"/>
    </location>
    <ligand>
        <name>S-adenosyl-L-methionine</name>
        <dbReference type="ChEBI" id="CHEBI:59789"/>
    </ligand>
</feature>
<dbReference type="GO" id="GO:0070475">
    <property type="term" value="P:rRNA base methylation"/>
    <property type="evidence" value="ECO:0007669"/>
    <property type="project" value="TreeGrafter"/>
</dbReference>
<feature type="binding site" evidence="4">
    <location>
        <position position="332"/>
    </location>
    <ligand>
        <name>S-adenosyl-L-methionine</name>
        <dbReference type="ChEBI" id="CHEBI:59789"/>
    </ligand>
</feature>
<evidence type="ECO:0000313" key="8">
    <source>
        <dbReference type="Proteomes" id="UP000432715"/>
    </source>
</evidence>
<evidence type="ECO:0000256" key="3">
    <source>
        <dbReference type="ARBA" id="ARBA00022691"/>
    </source>
</evidence>
<evidence type="ECO:0000313" key="7">
    <source>
        <dbReference type="EMBL" id="KAB3536315.1"/>
    </source>
</evidence>
<dbReference type="PANTHER" id="PTHR11061">
    <property type="entry name" value="RNA M5U METHYLTRANSFERASE"/>
    <property type="match status" value="1"/>
</dbReference>
<reference evidence="7 8" key="1">
    <citation type="submission" date="2019-10" db="EMBL/GenBank/DDBJ databases">
        <title>Alkaliphilus serpentinus sp. nov. and Alkaliphilus pronyensis sp. nov., two novel anaerobic alkaliphilic species isolated from the serpentinized-hosted hydrothermal field of the Prony Bay (New Caledonia).</title>
        <authorList>
            <person name="Postec A."/>
        </authorList>
    </citation>
    <scope>NUCLEOTIDE SEQUENCE [LARGE SCALE GENOMIC DNA]</scope>
    <source>
        <strain evidence="7 8">LacV</strain>
    </source>
</reference>
<dbReference type="PROSITE" id="PS50926">
    <property type="entry name" value="TRAM"/>
    <property type="match status" value="1"/>
</dbReference>
<dbReference type="Gene3D" id="2.40.50.1070">
    <property type="match status" value="1"/>
</dbReference>
<proteinExistence type="inferred from homology"/>
<evidence type="ECO:0000256" key="5">
    <source>
        <dbReference type="PROSITE-ProRule" id="PRU10015"/>
    </source>
</evidence>
<dbReference type="OrthoDB" id="9804590at2"/>
<dbReference type="PROSITE" id="PS01230">
    <property type="entry name" value="TRMA_1"/>
    <property type="match status" value="1"/>
</dbReference>
<accession>A0A6I0FEH7</accession>
<feature type="binding site" evidence="4">
    <location>
        <position position="380"/>
    </location>
    <ligand>
        <name>S-adenosyl-L-methionine</name>
        <dbReference type="ChEBI" id="CHEBI:59789"/>
    </ligand>
</feature>
<evidence type="ECO:0000259" key="6">
    <source>
        <dbReference type="PROSITE" id="PS50926"/>
    </source>
</evidence>
<protein>
    <submittedName>
        <fullName evidence="7">23S rRNA (Uracil(1939)-C(5))-methyltransferase RlmD</fullName>
        <ecNumber evidence="7">2.1.1.190</ecNumber>
    </submittedName>
</protein>
<dbReference type="InterPro" id="IPR029063">
    <property type="entry name" value="SAM-dependent_MTases_sf"/>
</dbReference>
<dbReference type="PROSITE" id="PS01231">
    <property type="entry name" value="TRMA_2"/>
    <property type="match status" value="1"/>
</dbReference>
<dbReference type="PANTHER" id="PTHR11061:SF30">
    <property type="entry name" value="TRNA (URACIL(54)-C(5))-METHYLTRANSFERASE"/>
    <property type="match status" value="1"/>
</dbReference>
<dbReference type="FunFam" id="3.40.50.150:FF:000009">
    <property type="entry name" value="23S rRNA (Uracil(1939)-C(5))-methyltransferase RlmD"/>
    <property type="match status" value="1"/>
</dbReference>
<evidence type="ECO:0000256" key="4">
    <source>
        <dbReference type="PROSITE-ProRule" id="PRU01024"/>
    </source>
</evidence>
<dbReference type="GO" id="GO:0070041">
    <property type="term" value="F:rRNA (uridine-C5-)-methyltransferase activity"/>
    <property type="evidence" value="ECO:0007669"/>
    <property type="project" value="TreeGrafter"/>
</dbReference>
<keyword evidence="1 4" id="KW-0489">Methyltransferase</keyword>
<evidence type="ECO:0000256" key="2">
    <source>
        <dbReference type="ARBA" id="ARBA00022679"/>
    </source>
</evidence>
<feature type="binding site" evidence="4">
    <location>
        <position position="311"/>
    </location>
    <ligand>
        <name>S-adenosyl-L-methionine</name>
        <dbReference type="ChEBI" id="CHEBI:59789"/>
    </ligand>
</feature>
<dbReference type="CDD" id="cd02440">
    <property type="entry name" value="AdoMet_MTases"/>
    <property type="match status" value="1"/>
</dbReference>
<dbReference type="InterPro" id="IPR002792">
    <property type="entry name" value="TRAM_dom"/>
</dbReference>
<keyword evidence="2 4" id="KW-0808">Transferase</keyword>
<dbReference type="InterPro" id="IPR012340">
    <property type="entry name" value="NA-bd_OB-fold"/>
</dbReference>